<evidence type="ECO:0000313" key="1">
    <source>
        <dbReference type="EMBL" id="KAF5600905.1"/>
    </source>
</evidence>
<dbReference type="SUPFAM" id="SSF89372">
    <property type="entry name" value="Fucose-specific lectin"/>
    <property type="match status" value="1"/>
</dbReference>
<sequence>MPSCAATFDADGNDTTKIHVFYNEELNKNLGLLFRNERDGGQAQYNNFSSGEDAVPGSIIKKSYLAATKFNNQDFVFAVTDKKSVSANQSGHTDKNGCKCPPDAKEVDLSLVSPVYKIFSPSVYSDNYRIAACSSKTDNWIYYLKKKDNDLNLYEATIGNGSDNEYTELTKLAPNSALAAWYGTVDEKRHIVYQSTAGPNNLYEFTADSPNDSLFFSPLIEDNRQIDQAAAAKSNTSVAVTVTQNGVYLYYINTNKRVSRVSKSLDEKAEFANYTVVKSCTNNAADDAQLTVTLAGDDIHIFYTAENQNKQNVVSHFVDKNPPKPAQ</sequence>
<reference evidence="1 2" key="1">
    <citation type="submission" date="2020-05" db="EMBL/GenBank/DDBJ databases">
        <title>Identification and distribution of gene clusters putatively required for synthesis of sphingolipid metabolism inhibitors in phylogenetically diverse species of the filamentous fungus Fusarium.</title>
        <authorList>
            <person name="Kim H.-S."/>
            <person name="Busman M."/>
            <person name="Brown D.W."/>
            <person name="Divon H."/>
            <person name="Uhlig S."/>
            <person name="Proctor R.H."/>
        </authorList>
    </citation>
    <scope>NUCLEOTIDE SEQUENCE [LARGE SCALE GENOMIC DNA]</scope>
    <source>
        <strain evidence="1 2">NRRL 25211</strain>
    </source>
</reference>
<keyword evidence="2" id="KW-1185">Reference proteome</keyword>
<dbReference type="AlphaFoldDB" id="A0A8H5UXC2"/>
<evidence type="ECO:0008006" key="3">
    <source>
        <dbReference type="Google" id="ProtNLM"/>
    </source>
</evidence>
<dbReference type="Proteomes" id="UP000544095">
    <property type="component" value="Unassembled WGS sequence"/>
</dbReference>
<name>A0A8H5UXC2_9HYPO</name>
<proteinExistence type="predicted"/>
<dbReference type="Gene3D" id="2.120.10.70">
    <property type="entry name" value="Fucose-specific lectin"/>
    <property type="match status" value="1"/>
</dbReference>
<organism evidence="1 2">
    <name type="scientific">Fusarium pseudoanthophilum</name>
    <dbReference type="NCBI Taxonomy" id="48495"/>
    <lineage>
        <taxon>Eukaryota</taxon>
        <taxon>Fungi</taxon>
        <taxon>Dikarya</taxon>
        <taxon>Ascomycota</taxon>
        <taxon>Pezizomycotina</taxon>
        <taxon>Sordariomycetes</taxon>
        <taxon>Hypocreomycetidae</taxon>
        <taxon>Hypocreales</taxon>
        <taxon>Nectriaceae</taxon>
        <taxon>Fusarium</taxon>
        <taxon>Fusarium fujikuroi species complex</taxon>
    </lineage>
</organism>
<gene>
    <name evidence="1" type="ORF">FPANT_1927</name>
</gene>
<comment type="caution">
    <text evidence="1">The sequence shown here is derived from an EMBL/GenBank/DDBJ whole genome shotgun (WGS) entry which is preliminary data.</text>
</comment>
<evidence type="ECO:0000313" key="2">
    <source>
        <dbReference type="Proteomes" id="UP000544095"/>
    </source>
</evidence>
<dbReference type="EMBL" id="JAAOAR010000076">
    <property type="protein sequence ID" value="KAF5600905.1"/>
    <property type="molecule type" value="Genomic_DNA"/>
</dbReference>
<protein>
    <recommendedName>
        <fullName evidence="3">Fucose-specific lectin</fullName>
    </recommendedName>
</protein>
<accession>A0A8H5UXC2</accession>